<dbReference type="GO" id="GO:0006310">
    <property type="term" value="P:DNA recombination"/>
    <property type="evidence" value="ECO:0007669"/>
    <property type="project" value="UniProtKB-KW"/>
</dbReference>
<dbReference type="SUPFAM" id="SSF56349">
    <property type="entry name" value="DNA breaking-rejoining enzymes"/>
    <property type="match status" value="1"/>
</dbReference>
<dbReference type="EMBL" id="RHXE01000023">
    <property type="protein sequence ID" value="RSE22311.1"/>
    <property type="molecule type" value="Genomic_DNA"/>
</dbReference>
<evidence type="ECO:0000313" key="3">
    <source>
        <dbReference type="Proteomes" id="UP000277537"/>
    </source>
</evidence>
<comment type="caution">
    <text evidence="2">The sequence shown here is derived from an EMBL/GenBank/DDBJ whole genome shotgun (WGS) entry which is preliminary data.</text>
</comment>
<dbReference type="Gene3D" id="1.10.443.10">
    <property type="entry name" value="Intergrase catalytic core"/>
    <property type="match status" value="1"/>
</dbReference>
<dbReference type="AlphaFoldDB" id="A0A3R9EZ20"/>
<dbReference type="GO" id="GO:0003677">
    <property type="term" value="F:DNA binding"/>
    <property type="evidence" value="ECO:0007669"/>
    <property type="project" value="InterPro"/>
</dbReference>
<proteinExistence type="predicted"/>
<name>A0A3R9EZ20_ACIJO</name>
<gene>
    <name evidence="2" type="ORF">EGT73_10900</name>
</gene>
<dbReference type="InterPro" id="IPR011010">
    <property type="entry name" value="DNA_brk_join_enz"/>
</dbReference>
<accession>A0A3R9EZ20</accession>
<evidence type="ECO:0000313" key="2">
    <source>
        <dbReference type="EMBL" id="RSE22311.1"/>
    </source>
</evidence>
<protein>
    <submittedName>
        <fullName evidence="2">Site-specific integrase</fullName>
    </submittedName>
</protein>
<dbReference type="GO" id="GO:0015074">
    <property type="term" value="P:DNA integration"/>
    <property type="evidence" value="ECO:0007669"/>
    <property type="project" value="InterPro"/>
</dbReference>
<keyword evidence="1" id="KW-0233">DNA recombination</keyword>
<dbReference type="Proteomes" id="UP000277537">
    <property type="component" value="Unassembled WGS sequence"/>
</dbReference>
<sequence>MQHDLLTSKNCWREIPSSIISREGKTINLEGDIWYLPYSLRNSTIDFGTIEPESVRWVLKQYVIERLERTSIHAGLTSFSEIKTYILKNEVYLKHTSTSEIHDKLIAAFEFAIEKFRKLHNLHNLYRSIKWYIYCAEHYPELGFSIGYSQVLESMTIPCNPRGEAVRSEDIESGPLNHSLELPLLIKALKKDQSQEFEHLQEKAALALSIAYGRNPANLTYLRHTDLVNLTPELDSPVFVLRIPRIKKRLMDARNDYIEEFLDPAFAQYIIDLIQANNGKNFVLFCNGKKIFNPQPIFLNTNGNRAAILANDHDNAYNFFSWMITDLIKSFVKRHNIISPVTRELMCVTARRLRYTLATGLAAEGISKAALAKILDHSDTQVVHVYFELAGKIIIHLDKAIAKGYARYLDYFSGNIIDESEDALNGDRPEKALVFKDDNFDGDLKDIGICGESSICHLDPPFSCYLCPKFQPYRYADHEYVLECLINTRSAHLEKYDNARLGIQLDEVIFAVAQVSEACKKELCTRQISQNPYPIRILPS</sequence>
<reference evidence="2 3" key="1">
    <citation type="submission" date="2018-10" db="EMBL/GenBank/DDBJ databases">
        <title>Transmission dynamics of multidrug resistant bacteria on intensive care unit surfaces.</title>
        <authorList>
            <person name="D'Souza A.W."/>
            <person name="Potter R.F."/>
            <person name="Wallace M."/>
            <person name="Shupe A."/>
            <person name="Patel S."/>
            <person name="Sun S."/>
            <person name="Gul D."/>
            <person name="Kwon J.H."/>
            <person name="Andleeb S."/>
            <person name="Burnham C.-A.D."/>
            <person name="Dantas G."/>
        </authorList>
    </citation>
    <scope>NUCLEOTIDE SEQUENCE [LARGE SCALE GENOMIC DNA]</scope>
    <source>
        <strain evidence="2 3">AJ_385</strain>
    </source>
</reference>
<organism evidence="2 3">
    <name type="scientific">Acinetobacter johnsonii</name>
    <dbReference type="NCBI Taxonomy" id="40214"/>
    <lineage>
        <taxon>Bacteria</taxon>
        <taxon>Pseudomonadati</taxon>
        <taxon>Pseudomonadota</taxon>
        <taxon>Gammaproteobacteria</taxon>
        <taxon>Moraxellales</taxon>
        <taxon>Moraxellaceae</taxon>
        <taxon>Acinetobacter</taxon>
    </lineage>
</organism>
<dbReference type="InterPro" id="IPR013762">
    <property type="entry name" value="Integrase-like_cat_sf"/>
</dbReference>
<evidence type="ECO:0000256" key="1">
    <source>
        <dbReference type="ARBA" id="ARBA00023172"/>
    </source>
</evidence>
<dbReference type="RefSeq" id="WP_125274289.1">
    <property type="nucleotide sequence ID" value="NZ_RHXE01000023.1"/>
</dbReference>